<dbReference type="InterPro" id="IPR036526">
    <property type="entry name" value="C-N_Hydrolase_sf"/>
</dbReference>
<reference evidence="3 4" key="1">
    <citation type="submission" date="2013-07" db="EMBL/GenBank/DDBJ databases">
        <title>The Genome Sequence of Cryptococcus heveanensis BCC8398.</title>
        <authorList>
            <consortium name="The Broad Institute Genome Sequencing Platform"/>
            <person name="Cuomo C."/>
            <person name="Litvintseva A."/>
            <person name="Chen Y."/>
            <person name="Heitman J."/>
            <person name="Sun S."/>
            <person name="Springer D."/>
            <person name="Dromer F."/>
            <person name="Young S.K."/>
            <person name="Zeng Q."/>
            <person name="Gargeya S."/>
            <person name="Fitzgerald M."/>
            <person name="Abouelleil A."/>
            <person name="Alvarado L."/>
            <person name="Berlin A.M."/>
            <person name="Chapman S.B."/>
            <person name="Dewar J."/>
            <person name="Goldberg J."/>
            <person name="Griggs A."/>
            <person name="Gujja S."/>
            <person name="Hansen M."/>
            <person name="Howarth C."/>
            <person name="Imamovic A."/>
            <person name="Larimer J."/>
            <person name="McCowan C."/>
            <person name="Murphy C."/>
            <person name="Pearson M."/>
            <person name="Priest M."/>
            <person name="Roberts A."/>
            <person name="Saif S."/>
            <person name="Shea T."/>
            <person name="Sykes S."/>
            <person name="Wortman J."/>
            <person name="Nusbaum C."/>
            <person name="Birren B."/>
        </authorList>
    </citation>
    <scope>NUCLEOTIDE SEQUENCE [LARGE SCALE GENOMIC DNA]</scope>
    <source>
        <strain evidence="3 4">BCC8398</strain>
    </source>
</reference>
<reference evidence="4" key="2">
    <citation type="submission" date="2013-12" db="EMBL/GenBank/DDBJ databases">
        <title>Evolution of pathogenesis and genome organization in the Tremellales.</title>
        <authorList>
            <person name="Cuomo C."/>
            <person name="Litvintseva A."/>
            <person name="Heitman J."/>
            <person name="Chen Y."/>
            <person name="Sun S."/>
            <person name="Springer D."/>
            <person name="Dromer F."/>
            <person name="Young S."/>
            <person name="Zeng Q."/>
            <person name="Chapman S."/>
            <person name="Gujja S."/>
            <person name="Saif S."/>
            <person name="Birren B."/>
        </authorList>
    </citation>
    <scope>NUCLEOTIDE SEQUENCE [LARGE SCALE GENOMIC DNA]</scope>
    <source>
        <strain evidence="4">BCC8398</strain>
    </source>
</reference>
<name>A0A1B9GVQ9_9TREE</name>
<dbReference type="Proteomes" id="UP000092666">
    <property type="component" value="Unassembled WGS sequence"/>
</dbReference>
<dbReference type="SUPFAM" id="SSF56317">
    <property type="entry name" value="Carbon-nitrogen hydrolase"/>
    <property type="match status" value="1"/>
</dbReference>
<evidence type="ECO:0000259" key="2">
    <source>
        <dbReference type="PROSITE" id="PS50263"/>
    </source>
</evidence>
<evidence type="ECO:0000313" key="3">
    <source>
        <dbReference type="EMBL" id="OCF34995.1"/>
    </source>
</evidence>
<dbReference type="Gene3D" id="3.60.110.10">
    <property type="entry name" value="Carbon-nitrogen hydrolase"/>
    <property type="match status" value="1"/>
</dbReference>
<feature type="region of interest" description="Disordered" evidence="1">
    <location>
        <begin position="112"/>
        <end position="138"/>
    </location>
</feature>
<dbReference type="InterPro" id="IPR003010">
    <property type="entry name" value="C-N_Hydrolase"/>
</dbReference>
<protein>
    <submittedName>
        <fullName evidence="3">Protein N-terminal amidase</fullName>
    </submittedName>
</protein>
<dbReference type="GO" id="GO:0070773">
    <property type="term" value="F:protein-N-terminal glutamine amidohydrolase activity"/>
    <property type="evidence" value="ECO:0007669"/>
    <property type="project" value="InterPro"/>
</dbReference>
<dbReference type="EMBL" id="KV700123">
    <property type="protein sequence ID" value="OCF34995.1"/>
    <property type="molecule type" value="Genomic_DNA"/>
</dbReference>
<feature type="region of interest" description="Disordered" evidence="1">
    <location>
        <begin position="232"/>
        <end position="251"/>
    </location>
</feature>
<sequence length="340" mass="36598">MSIAPPSRAPSPAPLYRRTPVRIACVQYDVKLGRVEENAAKVQHLTRGLQPGSIDLLVLPEMCLSGYMFSNPTSILPYLEPPRIGSTSLLARSLAQRLRCHVIAGYPEALPTAAHPSSSTPAPSTSSTPAPASAPGEGEGVGYNSAVVVSPSGEVVGNYRKTFRFETDKNWAKEGDGFVHFDLPEPLGRVAVGICMDMNPKDFIAPWDAFELANYCRDNAVDMLVVPMNWLSPPAEPPEETPQEDPEAPSESNLNYWAARLQPLHDPTPGYATSTPRGEIADPIGGKEVVFVACNRIGTEEGTTFVGTSCVMTVSSSPSRIELVECCNISEERVMIATVT</sequence>
<feature type="compositionally biased region" description="Acidic residues" evidence="1">
    <location>
        <begin position="237"/>
        <end position="248"/>
    </location>
</feature>
<feature type="compositionally biased region" description="Low complexity" evidence="1">
    <location>
        <begin position="112"/>
        <end position="135"/>
    </location>
</feature>
<dbReference type="STRING" id="1296120.A0A1B9GVQ9"/>
<dbReference type="AlphaFoldDB" id="A0A1B9GVQ9"/>
<proteinExistence type="predicted"/>
<keyword evidence="4" id="KW-1185">Reference proteome</keyword>
<feature type="domain" description="CN hydrolase" evidence="2">
    <location>
        <begin position="21"/>
        <end position="340"/>
    </location>
</feature>
<dbReference type="InterPro" id="IPR039703">
    <property type="entry name" value="Nta1"/>
</dbReference>
<accession>A0A1B9GVQ9</accession>
<gene>
    <name evidence="3" type="ORF">I316_03542</name>
</gene>
<dbReference type="OrthoDB" id="201515at2759"/>
<dbReference type="PANTHER" id="PTHR11750:SF26">
    <property type="entry name" value="PROTEIN N-TERMINAL AMIDASE"/>
    <property type="match status" value="1"/>
</dbReference>
<dbReference type="PANTHER" id="PTHR11750">
    <property type="entry name" value="PROTEIN N-TERMINAL AMIDASE"/>
    <property type="match status" value="1"/>
</dbReference>
<dbReference type="Pfam" id="PF00795">
    <property type="entry name" value="CN_hydrolase"/>
    <property type="match status" value="1"/>
</dbReference>
<dbReference type="PROSITE" id="PS50263">
    <property type="entry name" value="CN_HYDROLASE"/>
    <property type="match status" value="1"/>
</dbReference>
<evidence type="ECO:0000313" key="4">
    <source>
        <dbReference type="Proteomes" id="UP000092666"/>
    </source>
</evidence>
<dbReference type="GO" id="GO:0030163">
    <property type="term" value="P:protein catabolic process"/>
    <property type="evidence" value="ECO:0007669"/>
    <property type="project" value="TreeGrafter"/>
</dbReference>
<dbReference type="GO" id="GO:0008418">
    <property type="term" value="F:protein-N-terminal asparagine amidohydrolase activity"/>
    <property type="evidence" value="ECO:0007669"/>
    <property type="project" value="InterPro"/>
</dbReference>
<evidence type="ECO:0000256" key="1">
    <source>
        <dbReference type="SAM" id="MobiDB-lite"/>
    </source>
</evidence>
<organism evidence="3 4">
    <name type="scientific">Kwoniella heveanensis BCC8398</name>
    <dbReference type="NCBI Taxonomy" id="1296120"/>
    <lineage>
        <taxon>Eukaryota</taxon>
        <taxon>Fungi</taxon>
        <taxon>Dikarya</taxon>
        <taxon>Basidiomycota</taxon>
        <taxon>Agaricomycotina</taxon>
        <taxon>Tremellomycetes</taxon>
        <taxon>Tremellales</taxon>
        <taxon>Cryptococcaceae</taxon>
        <taxon>Kwoniella</taxon>
    </lineage>
</organism>